<gene>
    <name evidence="3" type="ORF">RCOM_0524290</name>
</gene>
<evidence type="ECO:0000259" key="2">
    <source>
        <dbReference type="SMART" id="SM01054"/>
    </source>
</evidence>
<dbReference type="PANTHER" id="PTHR33349:SF1">
    <property type="entry name" value="EMB|CAB62594.1"/>
    <property type="match status" value="1"/>
</dbReference>
<feature type="compositionally biased region" description="Basic and acidic residues" evidence="1">
    <location>
        <begin position="248"/>
        <end position="268"/>
    </location>
</feature>
<feature type="compositionally biased region" description="Polar residues" evidence="1">
    <location>
        <begin position="95"/>
        <end position="107"/>
    </location>
</feature>
<dbReference type="AlphaFoldDB" id="B9SJA2"/>
<dbReference type="FunCoup" id="B9SJA2">
    <property type="interactions" value="155"/>
</dbReference>
<dbReference type="Proteomes" id="UP000008311">
    <property type="component" value="Unassembled WGS sequence"/>
</dbReference>
<feature type="region of interest" description="Disordered" evidence="1">
    <location>
        <begin position="1"/>
        <end position="39"/>
    </location>
</feature>
<dbReference type="PANTHER" id="PTHR33349">
    <property type="entry name" value="EMB|CAB62594.1"/>
    <property type="match status" value="1"/>
</dbReference>
<evidence type="ECO:0000256" key="1">
    <source>
        <dbReference type="SAM" id="MobiDB-lite"/>
    </source>
</evidence>
<dbReference type="Pfam" id="PF07839">
    <property type="entry name" value="CaM_binding"/>
    <property type="match status" value="1"/>
</dbReference>
<keyword evidence="4" id="KW-1185">Reference proteome</keyword>
<dbReference type="eggNOG" id="ENOG502QVZ6">
    <property type="taxonomic scope" value="Eukaryota"/>
</dbReference>
<dbReference type="InterPro" id="IPR012417">
    <property type="entry name" value="CaM-bd_dom_pln"/>
</dbReference>
<dbReference type="InParanoid" id="B9SJA2"/>
<feature type="region of interest" description="Disordered" evidence="1">
    <location>
        <begin position="292"/>
        <end position="383"/>
    </location>
</feature>
<accession>B9SJA2</accession>
<feature type="compositionally biased region" description="Acidic residues" evidence="1">
    <location>
        <begin position="327"/>
        <end position="360"/>
    </location>
</feature>
<evidence type="ECO:0000313" key="4">
    <source>
        <dbReference type="Proteomes" id="UP000008311"/>
    </source>
</evidence>
<feature type="compositionally biased region" description="Polar residues" evidence="1">
    <location>
        <begin position="139"/>
        <end position="153"/>
    </location>
</feature>
<dbReference type="GO" id="GO:0005516">
    <property type="term" value="F:calmodulin binding"/>
    <property type="evidence" value="ECO:0007669"/>
    <property type="project" value="InterPro"/>
</dbReference>
<sequence>MAEQSISLPETPKSIESDTGNSRRHSIGKAISTRGDEKILPHYLRASTGSCHDFCKFGRKHAFEEKARRPFPRRNRKLPDEQNSIEFQPERNKTSKVTGKPSSNSETPPEVSLKQASSKVKEENISAKGANSLKMKPSPGSSRVLTVRGNSDNKIAKKTSTSKTAVQRAQMSPRAMPSLKTSSSGMARGVASPRASLSIKPTLRVQKFPSASLSLKPSLNRVASINARRRRASEVASPMKNQSKVKKVNKEHPKIKNDDLDHSIKELKGPGNNVVQEKTLYVIKMETENKYLESDRKENLSAESSPPPLSPARSPSLPEVVLSLSNNEEEEESEFTAGEAEDDSSDYDETEYMEEADTVEGEQRGWHRKAGMIPSQDKNDQPVKLRFRRGKVIDIKPEHNSPRRLKFRQGRVVVGNQNLKVDGRRSFKRRGAEDLTNENRDSEKVVLRHQDVHGKKDAQGLFNNVIEETASKLVETRKSKVKALVGAFETVISLQDSKPAVSTAS</sequence>
<reference evidence="4" key="1">
    <citation type="journal article" date="2010" name="Nat. Biotechnol.">
        <title>Draft genome sequence of the oilseed species Ricinus communis.</title>
        <authorList>
            <person name="Chan A.P."/>
            <person name="Crabtree J."/>
            <person name="Zhao Q."/>
            <person name="Lorenzi H."/>
            <person name="Orvis J."/>
            <person name="Puiu D."/>
            <person name="Melake-Berhan A."/>
            <person name="Jones K.M."/>
            <person name="Redman J."/>
            <person name="Chen G."/>
            <person name="Cahoon E.B."/>
            <person name="Gedil M."/>
            <person name="Stanke M."/>
            <person name="Haas B.J."/>
            <person name="Wortman J.R."/>
            <person name="Fraser-Liggett C.M."/>
            <person name="Ravel J."/>
            <person name="Rabinowicz P.D."/>
        </authorList>
    </citation>
    <scope>NUCLEOTIDE SEQUENCE [LARGE SCALE GENOMIC DNA]</scope>
    <source>
        <strain evidence="4">cv. Hale</strain>
    </source>
</reference>
<feature type="compositionally biased region" description="Low complexity" evidence="1">
    <location>
        <begin position="311"/>
        <end position="326"/>
    </location>
</feature>
<feature type="domain" description="Calmodulin-binding" evidence="2">
    <location>
        <begin position="381"/>
        <end position="493"/>
    </location>
</feature>
<feature type="region of interest" description="Disordered" evidence="1">
    <location>
        <begin position="224"/>
        <end position="271"/>
    </location>
</feature>
<dbReference type="SMART" id="SM01054">
    <property type="entry name" value="CaM_binding"/>
    <property type="match status" value="1"/>
</dbReference>
<dbReference type="EMBL" id="EQ973983">
    <property type="protein sequence ID" value="EEF36265.1"/>
    <property type="molecule type" value="Genomic_DNA"/>
</dbReference>
<proteinExistence type="predicted"/>
<feature type="region of interest" description="Disordered" evidence="1">
    <location>
        <begin position="62"/>
        <end position="194"/>
    </location>
</feature>
<organism evidence="3 4">
    <name type="scientific">Ricinus communis</name>
    <name type="common">Castor bean</name>
    <dbReference type="NCBI Taxonomy" id="3988"/>
    <lineage>
        <taxon>Eukaryota</taxon>
        <taxon>Viridiplantae</taxon>
        <taxon>Streptophyta</taxon>
        <taxon>Embryophyta</taxon>
        <taxon>Tracheophyta</taxon>
        <taxon>Spermatophyta</taxon>
        <taxon>Magnoliopsida</taxon>
        <taxon>eudicotyledons</taxon>
        <taxon>Gunneridae</taxon>
        <taxon>Pentapetalae</taxon>
        <taxon>rosids</taxon>
        <taxon>fabids</taxon>
        <taxon>Malpighiales</taxon>
        <taxon>Euphorbiaceae</taxon>
        <taxon>Acalyphoideae</taxon>
        <taxon>Acalypheae</taxon>
        <taxon>Ricinus</taxon>
    </lineage>
</organism>
<protein>
    <recommendedName>
        <fullName evidence="2">Calmodulin-binding domain-containing protein</fullName>
    </recommendedName>
</protein>
<name>B9SJA2_RICCO</name>
<evidence type="ECO:0000313" key="3">
    <source>
        <dbReference type="EMBL" id="EEF36265.1"/>
    </source>
</evidence>
<dbReference type="STRING" id="3988.B9SJA2"/>